<dbReference type="Pfam" id="PF05593">
    <property type="entry name" value="RHS_repeat"/>
    <property type="match status" value="6"/>
</dbReference>
<dbReference type="Proteomes" id="UP000316541">
    <property type="component" value="Unassembled WGS sequence"/>
</dbReference>
<dbReference type="Pfam" id="PF25023">
    <property type="entry name" value="TEN_YD-shell"/>
    <property type="match status" value="1"/>
</dbReference>
<dbReference type="CDD" id="cd00081">
    <property type="entry name" value="Hint"/>
    <property type="match status" value="1"/>
</dbReference>
<feature type="compositionally biased region" description="Low complexity" evidence="2">
    <location>
        <begin position="131"/>
        <end position="150"/>
    </location>
</feature>
<dbReference type="InterPro" id="IPR006530">
    <property type="entry name" value="YD"/>
</dbReference>
<dbReference type="SUPFAM" id="SSF51294">
    <property type="entry name" value="Hedgehog/intein (Hint) domain"/>
    <property type="match status" value="1"/>
</dbReference>
<dbReference type="PROSITE" id="PS50817">
    <property type="entry name" value="INTEIN_N_TER"/>
    <property type="match status" value="1"/>
</dbReference>
<dbReference type="NCBIfam" id="TIGR01643">
    <property type="entry name" value="YD_repeat_2x"/>
    <property type="match status" value="6"/>
</dbReference>
<feature type="region of interest" description="Disordered" evidence="2">
    <location>
        <begin position="929"/>
        <end position="949"/>
    </location>
</feature>
<evidence type="ECO:0000313" key="5">
    <source>
        <dbReference type="Proteomes" id="UP000316541"/>
    </source>
</evidence>
<dbReference type="InterPro" id="IPR036844">
    <property type="entry name" value="Hint_dom_sf"/>
</dbReference>
<feature type="compositionally biased region" description="Basic and acidic residues" evidence="2">
    <location>
        <begin position="2208"/>
        <end position="2223"/>
    </location>
</feature>
<dbReference type="SMART" id="SM00306">
    <property type="entry name" value="HintN"/>
    <property type="match status" value="1"/>
</dbReference>
<dbReference type="Gene3D" id="2.180.10.10">
    <property type="entry name" value="RHS repeat-associated core"/>
    <property type="match status" value="5"/>
</dbReference>
<feature type="domain" description="Hint" evidence="3">
    <location>
        <begin position="2432"/>
        <end position="2537"/>
    </location>
</feature>
<evidence type="ECO:0000313" key="4">
    <source>
        <dbReference type="EMBL" id="TQS12350.1"/>
    </source>
</evidence>
<dbReference type="InterPro" id="IPR050708">
    <property type="entry name" value="T6SS_VgrG/RHS"/>
</dbReference>
<feature type="compositionally biased region" description="Low complexity" evidence="2">
    <location>
        <begin position="2262"/>
        <end position="2352"/>
    </location>
</feature>
<name>A0A544Y6G8_9ACTN</name>
<dbReference type="InterPro" id="IPR006141">
    <property type="entry name" value="Intein_N"/>
</dbReference>
<dbReference type="InterPro" id="IPR031325">
    <property type="entry name" value="RHS_repeat"/>
</dbReference>
<accession>A0A544Y6G8</accession>
<sequence length="2696" mass="289051">MRRCGFGLVFNRWLARMAVLFAVMAFPGLMQLTVLPAMADPQPVTLALPVQSSRSAAGLPHLVKPETTQASEAGPVKAGGKGKRPKGALPVEERSVDGGEAIAPASVSRIADRVKKRSEPERRSWWETKRPASSPAPSPSASTSPASGASLRSGGRESGNSLAASSSALTAPMFVDGSPADKALVGTLTPLLIAYGTAPDGGVDYWFLLCDAPPETATNCWESGQQMENSWKVPSGRLQWDKQYYWQVYLINRVSTEISTSPVRTFTTGVREPSITSQLATPGVNGQEFHQLAGNYTTQWTDASVATAGPALSVVRWYNSLDPRSDGFFGTGWTSRWDMKIVSENAGTSLLVTYPDGRQLRFASKSGGTYEPPAGMYATLASVSGGGWRLMDKSATSYYFNAAGRLTKVTDNRGRSQDLTYGADGKLAAVTGVGGRKLTFTWNGSRVASVSTDPVNGAPLTWTYTYTGDNLTKVCAPTTECTSYAYDSGSQYRTRVLDSDPVGYWRLNEASGTSAKDLGWGGVAATYSSVTLGQAGALAGTADTAVSMTAGSVKLPGNVLARLSTQLSFETWFKTTTNGMVLSADSMVSGGLPNRPVIYVGTDGKLRAQFLERPEMGQPTPILPITSSTAVNNGAWHHVVLTVGGTSETLYLDGQVVGSQPGYQFDPWPATAAVGNGVMGSWAGSWPSAPTSATSSFPFKGSLDEVAVYDRPLTATEVQSHFAGGATQPGKLTKITLPSGRVWAENVYDAATDRIKTHTDDNGGTWTVGVPVYDKTTGMSTVTVTDPKSGTLTYVHDAWRGHRLVSETDQLSKTTSYAYDTGGFLAKVTDRNGNPLELTHDERGNALSLKTCRSPGNCQTQYTSYYLNTGDKFDPRNDEVTAFRDARSSSPTDNTYATTWQYTTYGEESKETTPATPDFPSGRSILTTYTDGTEPVVGGGTTPAGLVKSETDAKGNTTRYAYTAAGDVAESTGPTGLITRYDHDALGRTTSKTEISQANPSGVTTTITYDGVGRVRTTTGAAVKNEITDVSHTARVTYGYDPDGNTLTETATDLTGGDPERVITYTYDTYGNIETVTGPEGGKVTYEWDRTGAQTSLINELDTRFEYAYTSRGELASATIKAWTGSPVSPSPAADKVLISYAYDPEGRLASETDAMGRKISYTYYGDDLLSQVIGDDLKLNGSTTTRDVVLESYIYDAAGNAISEVSSGGKERTDSVYDAADRLTSETFDPSTLARKTSYVYDANDNVTRTTLSKNGDSRTEVREFVYNADDILTRQTVRNGAEDLTTTWEVDDRGLMTAVTDPRGNAPGADPAHFTTNYRYDQAGRLVESKAPQVQVDKNGATGAARPSTRYGYDSAGRRSHQMDAEGRTSTAAFDKAGRLTSVAYPAYAQPGGNTLTPKRSYAYDLAGRLTQYTDPRGYTTHAEYDQLDNLVRVTDPAPAGQTAGRWISEYDLLGEVLATVDPTGARRQTTYDDLGRQITSTVIDRKPFTAAYTTTFEYDDADNLVKSIAPGTKTTSYVPNAAGEITSVTDPNNNTTRYDYDLAGRTIKVTNPRGNATVAVFDLAGRQIEAKDLDDTGTTRRTAEFGYDPAGNRTRVTSAEGHITRMEFDASGMLTKSIEPVSDTETITTTFGYDATGLPTRTTDGRGNAVWTTYNSLGLVESLIEPATTAYPNASDRTWTSVYDAAGNTIADLLPGGVRIDRTYDHLGRLTKETGSGAAIPTPERNYGYDLAGRMTSISDYTLVYNDRTLLTTVTRSSTQIASFSYDALGNPLQRVDNSGTANFTWDNGDRLATAADPVSGRTFTYEYDKNDNLTSLSSANPAGSQVFDYDQLDRLITHVLKNSSGTQTAKITYGWDKDDNLVSKTTEGTAGAGTNTYGYDHLGRLTSWKASGGNTTTYVWDASGNRIQAGGKTYTYDERNRLVSGDGTTYTYTPRGTLASETKAGATRHLVFDAFDQMISDGDATYSYDALGRLVSRSKAGAEQKFTYSSLTNDIATVTDGSGGVKAKYGRDPLGNLLSLQEGTGPALGVMTDIHTDVVATYDGTALVDSTAYSPFGEVVAQTGTKRSVGYQSEWTDPDTGKVNMHARWYIPGTGGFASRDSWNLPPNPSSNLNRYVYGNGDPLGNNDPSGHVPVDRGGGGMSGSATRGGGTSSGSSGVAGGGSSKVANAMRNSMRQQEVARQNGGKTPKAKIKRSNRTVSNRSDLKEFSQQKQWDRQRTRTSNKKANNSPSKASKSSKPKTRKSTSRTSKSTKSRPKNSTPRASKPRTSTSKKPTSRPTTKKPSSTNSKPKSSSKSSSKPKSSSKSSSKPKSSSKSNNGKKSSSSPAKSTKSTKASTSGNSKAKSNSPVQIEVDTGAAGGGDVSGVDVTFGMSCRNLRNCSRDLVEDFFEDAVDDWVDDIVDDVIDDVTPDLPTDSPGMGGSDCLPSNSFVAGTKVLMADGSVKSIEDVKIGDEVIAADPEAGLTEAKRVTTLIAGEGLKHLVKITVDVDGHRGDATDSITATAGHPFWVPTLQRWVTAGQLQPGTWLQTSAGTYVQITAVERRSALQSVFNLTIEGLHTYYVLVGDQGILVHNDGVFDRFRKKPGSEPFVRPDANATVRDLLRYELPDYDPTGRDPISQQKKLDAEAMDDETLLKAVFEPKDGRVGHFRTLNGKSLDNGNHRAAELLERAEDDMFPDIDYDTEIYIEGHC</sequence>
<comment type="caution">
    <text evidence="4">The sequence shown here is derived from an EMBL/GenBank/DDBJ whole genome shotgun (WGS) entry which is preliminary data.</text>
</comment>
<dbReference type="GO" id="GO:0016539">
    <property type="term" value="P:intein-mediated protein splicing"/>
    <property type="evidence" value="ECO:0007669"/>
    <property type="project" value="InterPro"/>
</dbReference>
<dbReference type="InterPro" id="IPR056823">
    <property type="entry name" value="TEN-like_YD-shell"/>
</dbReference>
<feature type="region of interest" description="Disordered" evidence="2">
    <location>
        <begin position="64"/>
        <end position="163"/>
    </location>
</feature>
<evidence type="ECO:0000256" key="2">
    <source>
        <dbReference type="SAM" id="MobiDB-lite"/>
    </source>
</evidence>
<dbReference type="Pfam" id="PF07591">
    <property type="entry name" value="PT-HINT"/>
    <property type="match status" value="1"/>
</dbReference>
<dbReference type="CDD" id="cd00110">
    <property type="entry name" value="LamG"/>
    <property type="match status" value="1"/>
</dbReference>
<dbReference type="InterPro" id="IPR022385">
    <property type="entry name" value="Rhs_assc_core"/>
</dbReference>
<dbReference type="Pfam" id="PF20148">
    <property type="entry name" value="DUF6531"/>
    <property type="match status" value="1"/>
</dbReference>
<dbReference type="InterPro" id="IPR045351">
    <property type="entry name" value="DUF6531"/>
</dbReference>
<dbReference type="EMBL" id="VIRM01000070">
    <property type="protein sequence ID" value="TQS12350.1"/>
    <property type="molecule type" value="Genomic_DNA"/>
</dbReference>
<dbReference type="PANTHER" id="PTHR32305">
    <property type="match status" value="1"/>
</dbReference>
<dbReference type="InterPro" id="IPR003587">
    <property type="entry name" value="Hint_dom_N"/>
</dbReference>
<dbReference type="Pfam" id="PF13385">
    <property type="entry name" value="Laminin_G_3"/>
    <property type="match status" value="1"/>
</dbReference>
<evidence type="ECO:0000256" key="1">
    <source>
        <dbReference type="ARBA" id="ARBA00022737"/>
    </source>
</evidence>
<dbReference type="Gene3D" id="2.170.16.10">
    <property type="entry name" value="Hedgehog/Intein (Hint) domain"/>
    <property type="match status" value="1"/>
</dbReference>
<dbReference type="Gene3D" id="2.60.120.200">
    <property type="match status" value="1"/>
</dbReference>
<feature type="compositionally biased region" description="Low complexity" evidence="2">
    <location>
        <begin position="2229"/>
        <end position="2239"/>
    </location>
</feature>
<dbReference type="PANTHER" id="PTHR32305:SF15">
    <property type="entry name" value="PROTEIN RHSA-RELATED"/>
    <property type="match status" value="1"/>
</dbReference>
<reference evidence="4 5" key="1">
    <citation type="submission" date="2019-07" db="EMBL/GenBank/DDBJ databases">
        <title>Microbispora hainanensis DSM 45428.</title>
        <authorList>
            <person name="Thawai C."/>
        </authorList>
    </citation>
    <scope>NUCLEOTIDE SEQUENCE [LARGE SCALE GENOMIC DNA]</scope>
    <source>
        <strain evidence="4 5">DSM 45428</strain>
    </source>
</reference>
<feature type="region of interest" description="Disordered" evidence="2">
    <location>
        <begin position="2118"/>
        <end position="2367"/>
    </location>
</feature>
<keyword evidence="1" id="KW-0677">Repeat</keyword>
<proteinExistence type="predicted"/>
<dbReference type="NCBIfam" id="TIGR03696">
    <property type="entry name" value="Rhs_assc_core"/>
    <property type="match status" value="1"/>
</dbReference>
<dbReference type="SUPFAM" id="SSF49899">
    <property type="entry name" value="Concanavalin A-like lectins/glucanases"/>
    <property type="match status" value="1"/>
</dbReference>
<gene>
    <name evidence="4" type="ORF">FLX08_36220</name>
</gene>
<feature type="compositionally biased region" description="Basic and acidic residues" evidence="2">
    <location>
        <begin position="110"/>
        <end position="130"/>
    </location>
</feature>
<feature type="compositionally biased region" description="Basic residues" evidence="2">
    <location>
        <begin position="2240"/>
        <end position="2261"/>
    </location>
</feature>
<dbReference type="InterPro" id="IPR001791">
    <property type="entry name" value="Laminin_G"/>
</dbReference>
<organism evidence="4 5">
    <name type="scientific">Microbispora hainanensis</name>
    <dbReference type="NCBI Taxonomy" id="568844"/>
    <lineage>
        <taxon>Bacteria</taxon>
        <taxon>Bacillati</taxon>
        <taxon>Actinomycetota</taxon>
        <taxon>Actinomycetes</taxon>
        <taxon>Streptosporangiales</taxon>
        <taxon>Streptosporangiaceae</taxon>
        <taxon>Microbispora</taxon>
    </lineage>
</organism>
<evidence type="ECO:0000259" key="3">
    <source>
        <dbReference type="SMART" id="SM00306"/>
    </source>
</evidence>
<feature type="compositionally biased region" description="Gly residues" evidence="2">
    <location>
        <begin position="2141"/>
        <end position="2168"/>
    </location>
</feature>
<feature type="region of interest" description="Disordered" evidence="2">
    <location>
        <begin position="1337"/>
        <end position="1369"/>
    </location>
</feature>
<protein>
    <recommendedName>
        <fullName evidence="3">Hint domain-containing protein</fullName>
    </recommendedName>
</protein>
<feature type="compositionally biased region" description="Polar residues" evidence="2">
    <location>
        <begin position="2175"/>
        <end position="2185"/>
    </location>
</feature>
<dbReference type="InterPro" id="IPR013320">
    <property type="entry name" value="ConA-like_dom_sf"/>
</dbReference>